<dbReference type="Proteomes" id="UP000601435">
    <property type="component" value="Unassembled WGS sequence"/>
</dbReference>
<reference evidence="10" key="1">
    <citation type="submission" date="2021-02" db="EMBL/GenBank/DDBJ databases">
        <authorList>
            <person name="Dougan E. K."/>
            <person name="Rhodes N."/>
            <person name="Thang M."/>
            <person name="Chan C."/>
        </authorList>
    </citation>
    <scope>NUCLEOTIDE SEQUENCE</scope>
</reference>
<dbReference type="AlphaFoldDB" id="A0A812WE95"/>
<proteinExistence type="inferred from homology"/>
<comment type="similarity">
    <text evidence="2">Belongs to the ammonia transporter channel (TC 1.A.11.2) family.</text>
</comment>
<accession>A0A812WE95</accession>
<dbReference type="GO" id="GO:0016020">
    <property type="term" value="C:membrane"/>
    <property type="evidence" value="ECO:0007669"/>
    <property type="project" value="UniProtKB-SubCell"/>
</dbReference>
<dbReference type="PANTHER" id="PTHR11730">
    <property type="entry name" value="AMMONIUM TRANSPORTER"/>
    <property type="match status" value="1"/>
</dbReference>
<evidence type="ECO:0000256" key="2">
    <source>
        <dbReference type="ARBA" id="ARBA00005887"/>
    </source>
</evidence>
<dbReference type="Gene3D" id="1.10.3430.10">
    <property type="entry name" value="Ammonium transporter AmtB like domains"/>
    <property type="match status" value="1"/>
</dbReference>
<sequence length="134" mass="14351">MPSSVVERLSSRYDELRKVDDSISRVLDNLWLLISGTLLMYMHVGFALVETGTCRAVSASDTLVKNVLGLCASTVGWWSLGSGLARGELLGGFLGTSGFFGSNLVRPSPTGLTAIWPCAAGSCPTSLAVWFFDW</sequence>
<keyword evidence="7" id="KW-0924">Ammonia transport</keyword>
<feature type="non-terminal residue" evidence="10">
    <location>
        <position position="1"/>
    </location>
</feature>
<dbReference type="OrthoDB" id="534912at2759"/>
<evidence type="ECO:0000259" key="9">
    <source>
        <dbReference type="Pfam" id="PF00909"/>
    </source>
</evidence>
<evidence type="ECO:0000313" key="11">
    <source>
        <dbReference type="Proteomes" id="UP000601435"/>
    </source>
</evidence>
<evidence type="ECO:0000313" key="10">
    <source>
        <dbReference type="EMBL" id="CAE7667582.1"/>
    </source>
</evidence>
<dbReference type="InterPro" id="IPR024041">
    <property type="entry name" value="NH4_transpt_AmtB-like_dom"/>
</dbReference>
<feature type="domain" description="Ammonium transporter AmtB-like" evidence="9">
    <location>
        <begin position="30"/>
        <end position="104"/>
    </location>
</feature>
<keyword evidence="6 8" id="KW-0472">Membrane</keyword>
<keyword evidence="5 8" id="KW-1133">Transmembrane helix</keyword>
<dbReference type="PANTHER" id="PTHR11730:SF6">
    <property type="entry name" value="AMMONIUM TRANSPORTER"/>
    <property type="match status" value="1"/>
</dbReference>
<dbReference type="GO" id="GO:0097272">
    <property type="term" value="P:ammonium homeostasis"/>
    <property type="evidence" value="ECO:0007669"/>
    <property type="project" value="TreeGrafter"/>
</dbReference>
<evidence type="ECO:0000256" key="5">
    <source>
        <dbReference type="ARBA" id="ARBA00022989"/>
    </source>
</evidence>
<name>A0A812WE95_9DINO</name>
<protein>
    <recommendedName>
        <fullName evidence="9">Ammonium transporter AmtB-like domain-containing protein</fullName>
    </recommendedName>
</protein>
<dbReference type="EMBL" id="CAJNJA010032471">
    <property type="protein sequence ID" value="CAE7667582.1"/>
    <property type="molecule type" value="Genomic_DNA"/>
</dbReference>
<evidence type="ECO:0000256" key="1">
    <source>
        <dbReference type="ARBA" id="ARBA00004141"/>
    </source>
</evidence>
<organism evidence="10 11">
    <name type="scientific">Symbiodinium necroappetens</name>
    <dbReference type="NCBI Taxonomy" id="1628268"/>
    <lineage>
        <taxon>Eukaryota</taxon>
        <taxon>Sar</taxon>
        <taxon>Alveolata</taxon>
        <taxon>Dinophyceae</taxon>
        <taxon>Suessiales</taxon>
        <taxon>Symbiodiniaceae</taxon>
        <taxon>Symbiodinium</taxon>
    </lineage>
</organism>
<keyword evidence="4 8" id="KW-0812">Transmembrane</keyword>
<dbReference type="SUPFAM" id="SSF111352">
    <property type="entry name" value="Ammonium transporter"/>
    <property type="match status" value="1"/>
</dbReference>
<gene>
    <name evidence="10" type="ORF">SNEC2469_LOCUS19078</name>
</gene>
<dbReference type="InterPro" id="IPR029020">
    <property type="entry name" value="Ammonium/urea_transptr"/>
</dbReference>
<evidence type="ECO:0000256" key="7">
    <source>
        <dbReference type="ARBA" id="ARBA00023177"/>
    </source>
</evidence>
<evidence type="ECO:0000256" key="3">
    <source>
        <dbReference type="ARBA" id="ARBA00022448"/>
    </source>
</evidence>
<evidence type="ECO:0000256" key="4">
    <source>
        <dbReference type="ARBA" id="ARBA00022692"/>
    </source>
</evidence>
<comment type="caution">
    <text evidence="10">The sequence shown here is derived from an EMBL/GenBank/DDBJ whole genome shotgun (WGS) entry which is preliminary data.</text>
</comment>
<dbReference type="Pfam" id="PF00909">
    <property type="entry name" value="Ammonium_transp"/>
    <property type="match status" value="1"/>
</dbReference>
<keyword evidence="3" id="KW-0813">Transport</keyword>
<evidence type="ECO:0000256" key="8">
    <source>
        <dbReference type="SAM" id="Phobius"/>
    </source>
</evidence>
<comment type="subcellular location">
    <subcellularLocation>
        <location evidence="1">Membrane</location>
        <topology evidence="1">Multi-pass membrane protein</topology>
    </subcellularLocation>
</comment>
<dbReference type="GO" id="GO:0008519">
    <property type="term" value="F:ammonium channel activity"/>
    <property type="evidence" value="ECO:0007669"/>
    <property type="project" value="InterPro"/>
</dbReference>
<keyword evidence="11" id="KW-1185">Reference proteome</keyword>
<evidence type="ECO:0000256" key="6">
    <source>
        <dbReference type="ARBA" id="ARBA00023136"/>
    </source>
</evidence>
<feature type="transmembrane region" description="Helical" evidence="8">
    <location>
        <begin position="30"/>
        <end position="49"/>
    </location>
</feature>